<evidence type="ECO:0000313" key="4">
    <source>
        <dbReference type="Proteomes" id="UP000017148"/>
    </source>
</evidence>
<organism evidence="3 4">
    <name type="scientific">Chitinivibrio alkaliphilus ACht1</name>
    <dbReference type="NCBI Taxonomy" id="1313304"/>
    <lineage>
        <taxon>Bacteria</taxon>
        <taxon>Pseudomonadati</taxon>
        <taxon>Fibrobacterota</taxon>
        <taxon>Chitinivibrionia</taxon>
        <taxon>Chitinivibrionales</taxon>
        <taxon>Chitinivibrionaceae</taxon>
        <taxon>Chitinivibrio</taxon>
    </lineage>
</organism>
<dbReference type="OrthoDB" id="1150971at2"/>
<keyword evidence="2" id="KW-0732">Signal</keyword>
<evidence type="ECO:0000313" key="3">
    <source>
        <dbReference type="EMBL" id="ERP38669.1"/>
    </source>
</evidence>
<dbReference type="STRING" id="1313304.CALK_0685"/>
<dbReference type="EMBL" id="ASJR01000005">
    <property type="protein sequence ID" value="ERP38669.1"/>
    <property type="molecule type" value="Genomic_DNA"/>
</dbReference>
<dbReference type="PROSITE" id="PS50005">
    <property type="entry name" value="TPR"/>
    <property type="match status" value="1"/>
</dbReference>
<evidence type="ECO:0000256" key="1">
    <source>
        <dbReference type="PROSITE-ProRule" id="PRU00339"/>
    </source>
</evidence>
<feature type="repeat" description="TPR" evidence="1">
    <location>
        <begin position="195"/>
        <end position="228"/>
    </location>
</feature>
<dbReference type="Proteomes" id="UP000017148">
    <property type="component" value="Unassembled WGS sequence"/>
</dbReference>
<comment type="caution">
    <text evidence="3">The sequence shown here is derived from an EMBL/GenBank/DDBJ whole genome shotgun (WGS) entry which is preliminary data.</text>
</comment>
<dbReference type="Gene3D" id="1.25.40.10">
    <property type="entry name" value="Tetratricopeptide repeat domain"/>
    <property type="match status" value="1"/>
</dbReference>
<dbReference type="InterPro" id="IPR019734">
    <property type="entry name" value="TPR_rpt"/>
</dbReference>
<evidence type="ECO:0000256" key="2">
    <source>
        <dbReference type="SAM" id="SignalP"/>
    </source>
</evidence>
<name>U7D8E6_9BACT</name>
<reference evidence="3 4" key="1">
    <citation type="journal article" date="2013" name="Environ. Microbiol.">
        <title>Genome analysis of Chitinivibrio alkaliphilus gen. nov., sp. nov., a novel extremely haloalkaliphilic anaerobic chitinolytic bacterium from the candidate phylum Termite Group 3.</title>
        <authorList>
            <person name="Sorokin D.Y."/>
            <person name="Gumerov V.M."/>
            <person name="Rakitin A.L."/>
            <person name="Beletsky A.V."/>
            <person name="Damste J.S."/>
            <person name="Muyzer G."/>
            <person name="Mardanov A.V."/>
            <person name="Ravin N.V."/>
        </authorList>
    </citation>
    <scope>NUCLEOTIDE SEQUENCE [LARGE SCALE GENOMIC DNA]</scope>
    <source>
        <strain evidence="3 4">ACht1</strain>
    </source>
</reference>
<dbReference type="AlphaFoldDB" id="U7D8E6"/>
<protein>
    <submittedName>
        <fullName evidence="3">Uncharacterized protein</fullName>
    </submittedName>
</protein>
<keyword evidence="4" id="KW-1185">Reference proteome</keyword>
<dbReference type="SUPFAM" id="SSF48452">
    <property type="entry name" value="TPR-like"/>
    <property type="match status" value="1"/>
</dbReference>
<sequence>MRLFFLAFLNISVSVGAVETGQNLFQHAYAEWDSDAFAEAYDAFSQNTDSGRYWRAVTGFHWINYYLYGYDHHRDTRRGLALIDSVQADLAAIRKPRRFSGEVEALEATILGVYVTLHPTRAPFLGRRIQNGLDEAFAADSTNPRTLYLLGVSYYHMPGFLGGGFSAGREYLLRSDSLFMEEEQTGRAAPQWGHSTGRAFLGEIYRAEGNVAQAMAWYDRAKDINPQDGLARLGRKKAQDGYEQ</sequence>
<keyword evidence="1" id="KW-0802">TPR repeat</keyword>
<dbReference type="InterPro" id="IPR011990">
    <property type="entry name" value="TPR-like_helical_dom_sf"/>
</dbReference>
<feature type="chain" id="PRO_5004681745" evidence="2">
    <location>
        <begin position="18"/>
        <end position="244"/>
    </location>
</feature>
<accession>U7D8E6</accession>
<dbReference type="eggNOG" id="COG0457">
    <property type="taxonomic scope" value="Bacteria"/>
</dbReference>
<feature type="signal peptide" evidence="2">
    <location>
        <begin position="1"/>
        <end position="17"/>
    </location>
</feature>
<dbReference type="RefSeq" id="WP_022636204.1">
    <property type="nucleotide sequence ID" value="NZ_ASJR01000005.1"/>
</dbReference>
<gene>
    <name evidence="3" type="ORF">CALK_0685</name>
</gene>
<proteinExistence type="predicted"/>